<accession>A0A0D5C386</accession>
<organism evidence="1 2">
    <name type="scientific">Nitrosopumilus adriaticus</name>
    <dbReference type="NCBI Taxonomy" id="1580092"/>
    <lineage>
        <taxon>Archaea</taxon>
        <taxon>Nitrososphaerota</taxon>
        <taxon>Nitrososphaeria</taxon>
        <taxon>Nitrosopumilales</taxon>
        <taxon>Nitrosopumilaceae</taxon>
        <taxon>Nitrosopumilus</taxon>
    </lineage>
</organism>
<dbReference type="AlphaFoldDB" id="A0A0D5C386"/>
<evidence type="ECO:0000313" key="1">
    <source>
        <dbReference type="EMBL" id="AJW71191.1"/>
    </source>
</evidence>
<reference evidence="2" key="1">
    <citation type="submission" date="2015-03" db="EMBL/GenBank/DDBJ databases">
        <title>Characterization of two novel Thaumarchaeota isolated from the Northern Adriatic Sea.</title>
        <authorList>
            <person name="Bayer B."/>
            <person name="Vojvoda J."/>
            <person name="Offre P."/>
            <person name="Srivastava A."/>
            <person name="Elisabeth N."/>
            <person name="Garcia J.A.L."/>
            <person name="Schleper C."/>
            <person name="Herndl G.J."/>
        </authorList>
    </citation>
    <scope>NUCLEOTIDE SEQUENCE [LARGE SCALE GENOMIC DNA]</scope>
    <source>
        <strain evidence="2">NF5</strain>
    </source>
</reference>
<reference evidence="1 2" key="2">
    <citation type="journal article" date="2016" name="ISME J.">
        <title>Physiological and genomic characterization of two novel marine thaumarchaeal strains indicates niche differentiation.</title>
        <authorList>
            <person name="Bayer B."/>
            <person name="Vojvoda J."/>
            <person name="Offre P."/>
            <person name="Alves R.J."/>
            <person name="Elisabeth N.H."/>
            <person name="Garcia J.A."/>
            <person name="Volland J.M."/>
            <person name="Srivastava A."/>
            <person name="Schleper C."/>
            <person name="Herndl G.J."/>
        </authorList>
    </citation>
    <scope>NUCLEOTIDE SEQUENCE [LARGE SCALE GENOMIC DNA]</scope>
    <source>
        <strain evidence="1 2">NF5</strain>
    </source>
</reference>
<evidence type="ECO:0000313" key="2">
    <source>
        <dbReference type="Proteomes" id="UP000032408"/>
    </source>
</evidence>
<dbReference type="EMBL" id="CP011070">
    <property type="protein sequence ID" value="AJW71191.1"/>
    <property type="molecule type" value="Genomic_DNA"/>
</dbReference>
<gene>
    <name evidence="1" type="ORF">NADRNF5_1510</name>
</gene>
<protein>
    <submittedName>
        <fullName evidence="1">Uncharacterized protein</fullName>
    </submittedName>
</protein>
<dbReference type="STRING" id="1580092.NADRNF5_1510"/>
<proteinExistence type="predicted"/>
<dbReference type="KEGG" id="nin:NADRNF5_1510"/>
<dbReference type="HOGENOM" id="CLU_3322779_0_0_2"/>
<dbReference type="Proteomes" id="UP000032408">
    <property type="component" value="Chromosome"/>
</dbReference>
<keyword evidence="2" id="KW-1185">Reference proteome</keyword>
<sequence length="38" mass="4418">MVKKTYSKLRDDFLLNKFTNFAIAISIGHISHTIFDEC</sequence>
<name>A0A0D5C386_9ARCH</name>